<keyword evidence="3" id="KW-1185">Reference proteome</keyword>
<dbReference type="OrthoDB" id="407615at2759"/>
<sequence>MSVAAKGLDSPFFGLRAGGGIASQLCRRWDLGACVGLMSPPLNVELSENKRGHCTEFKYAHKDGKGVEISERLSIDRLSGQVTWCRGGEIRIFHQAEVTGVRFSTRTGDPSGEFRTWQSITGEGLFELLQRNAPLLLTLLLTILNVFTVDLLITAMFCVRIWQVFPWREDGYDMTFGPDYKDLVAGSALAFLSAGTTALSACWLEVLGGRCANFGALEFLGAKHCNPRRFPWLLLVNRIILGLYTFWCVFIFVTCPVAYLATWRLDCSTDLCEPGNTGVATCGVNGCTCSVVQDMSCTPAISEVGSLCASIELPLCAPEGSGLDRSGAHGPLLAAAVGLIALSGLKALLWLSNMFSIYGCWFLGMDAHHAAQVAKIEYLRFVIHLRSRMEERLIFTLSNDEDPNAVLAALIPSPLGFTDFLAGELTEASTGLPTAFDAEGDNAETEPQWC</sequence>
<proteinExistence type="predicted"/>
<feature type="transmembrane region" description="Helical" evidence="1">
    <location>
        <begin position="183"/>
        <end position="204"/>
    </location>
</feature>
<gene>
    <name evidence="2" type="ORF">AK812_SmicGene19790</name>
</gene>
<dbReference type="Proteomes" id="UP000186817">
    <property type="component" value="Unassembled WGS sequence"/>
</dbReference>
<accession>A0A1Q9DRM6</accession>
<reference evidence="2 3" key="1">
    <citation type="submission" date="2016-02" db="EMBL/GenBank/DDBJ databases">
        <title>Genome analysis of coral dinoflagellate symbionts highlights evolutionary adaptations to a symbiotic lifestyle.</title>
        <authorList>
            <person name="Aranda M."/>
            <person name="Li Y."/>
            <person name="Liew Y.J."/>
            <person name="Baumgarten S."/>
            <person name="Simakov O."/>
            <person name="Wilson M."/>
            <person name="Piel J."/>
            <person name="Ashoor H."/>
            <person name="Bougouffa S."/>
            <person name="Bajic V.B."/>
            <person name="Ryu T."/>
            <person name="Ravasi T."/>
            <person name="Bayer T."/>
            <person name="Micklem G."/>
            <person name="Kim H."/>
            <person name="Bhak J."/>
            <person name="Lajeunesse T.C."/>
            <person name="Voolstra C.R."/>
        </authorList>
    </citation>
    <scope>NUCLEOTIDE SEQUENCE [LARGE SCALE GENOMIC DNA]</scope>
    <source>
        <strain evidence="2 3">CCMP2467</strain>
    </source>
</reference>
<keyword evidence="1" id="KW-0472">Membrane</keyword>
<feature type="transmembrane region" description="Helical" evidence="1">
    <location>
        <begin position="239"/>
        <end position="261"/>
    </location>
</feature>
<keyword evidence="1" id="KW-0812">Transmembrane</keyword>
<keyword evidence="1" id="KW-1133">Transmembrane helix</keyword>
<organism evidence="2 3">
    <name type="scientific">Symbiodinium microadriaticum</name>
    <name type="common">Dinoflagellate</name>
    <name type="synonym">Zooxanthella microadriatica</name>
    <dbReference type="NCBI Taxonomy" id="2951"/>
    <lineage>
        <taxon>Eukaryota</taxon>
        <taxon>Sar</taxon>
        <taxon>Alveolata</taxon>
        <taxon>Dinophyceae</taxon>
        <taxon>Suessiales</taxon>
        <taxon>Symbiodiniaceae</taxon>
        <taxon>Symbiodinium</taxon>
    </lineage>
</organism>
<evidence type="ECO:0000313" key="2">
    <source>
        <dbReference type="EMBL" id="OLP97837.1"/>
    </source>
</evidence>
<dbReference type="AlphaFoldDB" id="A0A1Q9DRM6"/>
<dbReference type="EMBL" id="LSRX01000419">
    <property type="protein sequence ID" value="OLP97837.1"/>
    <property type="molecule type" value="Genomic_DNA"/>
</dbReference>
<name>A0A1Q9DRM6_SYMMI</name>
<comment type="caution">
    <text evidence="2">The sequence shown here is derived from an EMBL/GenBank/DDBJ whole genome shotgun (WGS) entry which is preliminary data.</text>
</comment>
<protein>
    <submittedName>
        <fullName evidence="2">Uncharacterized protein</fullName>
    </submittedName>
</protein>
<evidence type="ECO:0000313" key="3">
    <source>
        <dbReference type="Proteomes" id="UP000186817"/>
    </source>
</evidence>
<feature type="transmembrane region" description="Helical" evidence="1">
    <location>
        <begin position="332"/>
        <end position="351"/>
    </location>
</feature>
<feature type="transmembrane region" description="Helical" evidence="1">
    <location>
        <begin position="135"/>
        <end position="163"/>
    </location>
</feature>
<evidence type="ECO:0000256" key="1">
    <source>
        <dbReference type="SAM" id="Phobius"/>
    </source>
</evidence>